<protein>
    <submittedName>
        <fullName evidence="4">Repeat protein</fullName>
    </submittedName>
</protein>
<evidence type="ECO:0000313" key="5">
    <source>
        <dbReference type="Proteomes" id="UP000008234"/>
    </source>
</evidence>
<name>D3R089_MAGIU</name>
<accession>D3R089</accession>
<dbReference type="STRING" id="699246.HMPREF0868_0258"/>
<dbReference type="EMBL" id="CP001850">
    <property type="protein sequence ID" value="ADC91335.1"/>
    <property type="molecule type" value="Genomic_DNA"/>
</dbReference>
<keyword evidence="3" id="KW-0732">Signal</keyword>
<dbReference type="InterPro" id="IPR042229">
    <property type="entry name" value="Listeria/Bacterioides_rpt_sf"/>
</dbReference>
<dbReference type="AlphaFoldDB" id="D3R089"/>
<feature type="chain" id="PRO_5039206782" evidence="3">
    <location>
        <begin position="24"/>
        <end position="611"/>
    </location>
</feature>
<evidence type="ECO:0000256" key="3">
    <source>
        <dbReference type="SAM" id="SignalP"/>
    </source>
</evidence>
<dbReference type="HOGENOM" id="CLU_032984_0_0_9"/>
<feature type="signal peptide" evidence="3">
    <location>
        <begin position="1"/>
        <end position="23"/>
    </location>
</feature>
<dbReference type="RefSeq" id="WP_012994021.1">
    <property type="nucleotide sequence ID" value="NC_013895.2"/>
</dbReference>
<gene>
    <name evidence="4" type="ordered locus">HMPREF0868_0258</name>
</gene>
<feature type="region of interest" description="Disordered" evidence="2">
    <location>
        <begin position="567"/>
        <end position="611"/>
    </location>
</feature>
<organism evidence="4 5">
    <name type="scientific">Mageeibacillus indolicus (strain UPII9-5)</name>
    <name type="common">Clostridiales genomosp. BVAB3 (strain UPII9-5)</name>
    <dbReference type="NCBI Taxonomy" id="699246"/>
    <lineage>
        <taxon>Bacteria</taxon>
        <taxon>Bacillati</taxon>
        <taxon>Bacillota</taxon>
        <taxon>Clostridia</taxon>
        <taxon>Eubacteriales</taxon>
        <taxon>Oscillospiraceae</taxon>
        <taxon>Mageeibacillus</taxon>
    </lineage>
</organism>
<dbReference type="Pfam" id="PF09479">
    <property type="entry name" value="Flg_new"/>
    <property type="match status" value="1"/>
</dbReference>
<sequence length="611" mass="69507">MKALLKKAMSLLMGIFVTFAVMAGTTQVFAEINNNASIAQRRYDYFKEEDYKTGKVPTFDEYTNKVLAKQNEYKTLAEKTVKQNYWSDLVWYENKNNGFGGFIPKDLIPYFQKNKLDWTDKLNESGYCLDFPTMGIFDDTEETKKIIEGSGSLTFMRPFKIVMLSYEAYALDHYPAIKHKENPPYDYWKDGKVWNPYNFDAKKDLLYSDELKKINDDLIAGKESKLEGNYDIRADIKEKDQKSSTMVEHHIGDKLDLEFTVDTDLVRRIQNSILLGIIGSEFPAYYTMVNNTPENGLTQADGNFVYRMKLPKGLKPTKDTSYTISGAPDDFEVNVKKYDEQSNEITVGIRMKDVNPTNDKNKFEKLKDRFKKIQQLGKITLSVKQLEIGKDVEVNKPSQVIGRASGVYEYFYSTSDEALKNQDPYPFKDQYRHKDQVTTENNEAHHSYVVFPVVFAAKQSSDGIDEALEKDDKGKVKQPNLISYSFIVKKPAQSTVTFKDGDKTHATVKVETGKAIDTDALTDESMPKKPTKAGYTFKEWNTKADGKGTAFDGKTTVNGDMTVYAIYTKNPEPTPDPTPDPTPNPPIPELKPQPEQVPRQKDDVPNTSASE</sequence>
<dbReference type="eggNOG" id="ENOG502Z9Z4">
    <property type="taxonomic scope" value="Bacteria"/>
</dbReference>
<reference evidence="5" key="1">
    <citation type="submission" date="2009-12" db="EMBL/GenBank/DDBJ databases">
        <title>Sequence of Clostridiales genomosp. BVAB3 str. UPII9-5.</title>
        <authorList>
            <person name="Madupu R."/>
            <person name="Durkin A.S."/>
            <person name="Torralba M."/>
            <person name="Methe B."/>
            <person name="Sutton G.G."/>
            <person name="Strausberg R.L."/>
            <person name="Nelson K.E."/>
        </authorList>
    </citation>
    <scope>NUCLEOTIDE SEQUENCE [LARGE SCALE GENOMIC DNA]</scope>
    <source>
        <strain evidence="5">UPII9-5</strain>
    </source>
</reference>
<proteinExistence type="predicted"/>
<evidence type="ECO:0000256" key="1">
    <source>
        <dbReference type="ARBA" id="ARBA00004196"/>
    </source>
</evidence>
<evidence type="ECO:0000256" key="2">
    <source>
        <dbReference type="SAM" id="MobiDB-lite"/>
    </source>
</evidence>
<dbReference type="Gene3D" id="2.60.40.4270">
    <property type="entry name" value="Listeria-Bacteroides repeat domain"/>
    <property type="match status" value="1"/>
</dbReference>
<keyword evidence="5" id="KW-1185">Reference proteome</keyword>
<dbReference type="GO" id="GO:0030313">
    <property type="term" value="C:cell envelope"/>
    <property type="evidence" value="ECO:0007669"/>
    <property type="project" value="UniProtKB-SubCell"/>
</dbReference>
<dbReference type="KEGG" id="clo:HMPREF0868_0258"/>
<dbReference type="Proteomes" id="UP000008234">
    <property type="component" value="Chromosome"/>
</dbReference>
<dbReference type="InterPro" id="IPR013378">
    <property type="entry name" value="InlB-like_B-rpt"/>
</dbReference>
<evidence type="ECO:0000313" key="4">
    <source>
        <dbReference type="EMBL" id="ADC91335.1"/>
    </source>
</evidence>
<feature type="compositionally biased region" description="Pro residues" evidence="2">
    <location>
        <begin position="572"/>
        <end position="591"/>
    </location>
</feature>
<comment type="subcellular location">
    <subcellularLocation>
        <location evidence="1">Cell envelope</location>
    </subcellularLocation>
</comment>